<name>A0A8S9WWQ5_APOLU</name>
<evidence type="ECO:0000259" key="5">
    <source>
        <dbReference type="Pfam" id="PF06441"/>
    </source>
</evidence>
<organism evidence="6 7">
    <name type="scientific">Apolygus lucorum</name>
    <name type="common">Small green plant bug</name>
    <name type="synonym">Lygocoris lucorum</name>
    <dbReference type="NCBI Taxonomy" id="248454"/>
    <lineage>
        <taxon>Eukaryota</taxon>
        <taxon>Metazoa</taxon>
        <taxon>Ecdysozoa</taxon>
        <taxon>Arthropoda</taxon>
        <taxon>Hexapoda</taxon>
        <taxon>Insecta</taxon>
        <taxon>Pterygota</taxon>
        <taxon>Neoptera</taxon>
        <taxon>Paraneoptera</taxon>
        <taxon>Hemiptera</taxon>
        <taxon>Heteroptera</taxon>
        <taxon>Panheteroptera</taxon>
        <taxon>Cimicomorpha</taxon>
        <taxon>Miridae</taxon>
        <taxon>Mirini</taxon>
        <taxon>Apolygus</taxon>
    </lineage>
</organism>
<dbReference type="InterPro" id="IPR010497">
    <property type="entry name" value="Epoxide_hydro_N"/>
</dbReference>
<keyword evidence="4" id="KW-0812">Transmembrane</keyword>
<evidence type="ECO:0000313" key="6">
    <source>
        <dbReference type="EMBL" id="KAF6200548.1"/>
    </source>
</evidence>
<reference evidence="6" key="1">
    <citation type="journal article" date="2021" name="Mol. Ecol. Resour.">
        <title>Apolygus lucorum genome provides insights into omnivorousness and mesophyll feeding.</title>
        <authorList>
            <person name="Liu Y."/>
            <person name="Liu H."/>
            <person name="Wang H."/>
            <person name="Huang T."/>
            <person name="Liu B."/>
            <person name="Yang B."/>
            <person name="Yin L."/>
            <person name="Li B."/>
            <person name="Zhang Y."/>
            <person name="Zhang S."/>
            <person name="Jiang F."/>
            <person name="Zhang X."/>
            <person name="Ren Y."/>
            <person name="Wang B."/>
            <person name="Wang S."/>
            <person name="Lu Y."/>
            <person name="Wu K."/>
            <person name="Fan W."/>
            <person name="Wang G."/>
        </authorList>
    </citation>
    <scope>NUCLEOTIDE SEQUENCE</scope>
    <source>
        <strain evidence="6">12Hb</strain>
    </source>
</reference>
<comment type="caution">
    <text evidence="6">The sequence shown here is derived from an EMBL/GenBank/DDBJ whole genome shotgun (WGS) entry which is preliminary data.</text>
</comment>
<protein>
    <recommendedName>
        <fullName evidence="5">Epoxide hydrolase N-terminal domain-containing protein</fullName>
    </recommendedName>
</protein>
<evidence type="ECO:0000256" key="4">
    <source>
        <dbReference type="SAM" id="Phobius"/>
    </source>
</evidence>
<dbReference type="SUPFAM" id="SSF53474">
    <property type="entry name" value="alpha/beta-Hydrolases"/>
    <property type="match status" value="1"/>
</dbReference>
<dbReference type="OrthoDB" id="7130006at2759"/>
<feature type="domain" description="Epoxide hydrolase N-terminal" evidence="5">
    <location>
        <begin position="107"/>
        <end position="191"/>
    </location>
</feature>
<evidence type="ECO:0000256" key="1">
    <source>
        <dbReference type="ARBA" id="ARBA00010088"/>
    </source>
</evidence>
<dbReference type="Proteomes" id="UP000466442">
    <property type="component" value="Unassembled WGS sequence"/>
</dbReference>
<keyword evidence="2" id="KW-0058">Aromatic hydrocarbons catabolism</keyword>
<accession>A0A8S9WWQ5</accession>
<dbReference type="GO" id="GO:0004301">
    <property type="term" value="F:epoxide hydrolase activity"/>
    <property type="evidence" value="ECO:0007669"/>
    <property type="project" value="TreeGrafter"/>
</dbReference>
<sequence>MVDVMHTGTPTSKVARGEVNPTHENFLSYNQRSKIILLIPHHSVKLFNMMKAGQVNLCLAILGPIVLVGVVSIGVLWSRITAIPETPIVPLGYWGPGSFKPDDLQIVPFSVNVSQEDLDDLWRRLDNTRKLTEPSEGTGFTYGFNTTYLNTIIRYWRDEYNWSERQALLNEFPQFRTRIGGINIHFVHIKPDLDKLKGKLSKYNR</sequence>
<feature type="transmembrane region" description="Helical" evidence="4">
    <location>
        <begin position="55"/>
        <end position="77"/>
    </location>
</feature>
<dbReference type="PANTHER" id="PTHR21661">
    <property type="entry name" value="EPOXIDE HYDROLASE 1-RELATED"/>
    <property type="match status" value="1"/>
</dbReference>
<dbReference type="Gene3D" id="3.40.50.1820">
    <property type="entry name" value="alpha/beta hydrolase"/>
    <property type="match status" value="1"/>
</dbReference>
<dbReference type="AlphaFoldDB" id="A0A8S9WWQ5"/>
<keyword evidence="4" id="KW-1133">Transmembrane helix</keyword>
<keyword evidence="7" id="KW-1185">Reference proteome</keyword>
<dbReference type="InterPro" id="IPR029058">
    <property type="entry name" value="AB_hydrolase_fold"/>
</dbReference>
<dbReference type="GO" id="GO:0097176">
    <property type="term" value="P:epoxide metabolic process"/>
    <property type="evidence" value="ECO:0007669"/>
    <property type="project" value="TreeGrafter"/>
</dbReference>
<evidence type="ECO:0000313" key="7">
    <source>
        <dbReference type="Proteomes" id="UP000466442"/>
    </source>
</evidence>
<dbReference type="PANTHER" id="PTHR21661:SF35">
    <property type="entry name" value="EPOXIDE HYDROLASE"/>
    <property type="match status" value="1"/>
</dbReference>
<dbReference type="EMBL" id="WIXP02000013">
    <property type="protein sequence ID" value="KAF6200548.1"/>
    <property type="molecule type" value="Genomic_DNA"/>
</dbReference>
<keyword evidence="3" id="KW-0378">Hydrolase</keyword>
<comment type="similarity">
    <text evidence="1">Belongs to the peptidase S33 family.</text>
</comment>
<proteinExistence type="inferred from homology"/>
<keyword evidence="4" id="KW-0472">Membrane</keyword>
<gene>
    <name evidence="6" type="ORF">GE061_004991</name>
</gene>
<dbReference type="Pfam" id="PF06441">
    <property type="entry name" value="EHN"/>
    <property type="match status" value="1"/>
</dbReference>
<evidence type="ECO:0000256" key="3">
    <source>
        <dbReference type="ARBA" id="ARBA00022801"/>
    </source>
</evidence>
<evidence type="ECO:0000256" key="2">
    <source>
        <dbReference type="ARBA" id="ARBA00022797"/>
    </source>
</evidence>